<dbReference type="InterPro" id="IPR020550">
    <property type="entry name" value="Inositol_monophosphatase_CS"/>
</dbReference>
<dbReference type="Gene3D" id="3.30.540.10">
    <property type="entry name" value="Fructose-1,6-Bisphosphatase, subunit A, domain 1"/>
    <property type="match status" value="1"/>
</dbReference>
<feature type="binding site" evidence="6">
    <location>
        <position position="123"/>
    </location>
    <ligand>
        <name>Mg(2+)</name>
        <dbReference type="ChEBI" id="CHEBI:18420"/>
        <label>1</label>
        <note>catalytic</note>
    </ligand>
</feature>
<dbReference type="PANTHER" id="PTHR20854">
    <property type="entry name" value="INOSITOL MONOPHOSPHATASE"/>
    <property type="match status" value="1"/>
</dbReference>
<evidence type="ECO:0000256" key="5">
    <source>
        <dbReference type="ARBA" id="ARBA00022842"/>
    </source>
</evidence>
<feature type="binding site" evidence="6">
    <location>
        <position position="122"/>
    </location>
    <ligand>
        <name>Mg(2+)</name>
        <dbReference type="ChEBI" id="CHEBI:18420"/>
        <label>1</label>
        <note>catalytic</note>
    </ligand>
</feature>
<comment type="similarity">
    <text evidence="3 7">Belongs to the inositol monophosphatase superfamily.</text>
</comment>
<evidence type="ECO:0000256" key="6">
    <source>
        <dbReference type="PIRSR" id="PIRSR600760-2"/>
    </source>
</evidence>
<dbReference type="EMBL" id="JAGTXO010000001">
    <property type="protein sequence ID" value="KAG8470679.1"/>
    <property type="molecule type" value="Genomic_DNA"/>
</dbReference>
<dbReference type="InterPro" id="IPR033942">
    <property type="entry name" value="IMPase"/>
</dbReference>
<dbReference type="OMA" id="QTIHYGR"/>
<keyword evidence="5 6" id="KW-0460">Magnesium</keyword>
<comment type="pathway">
    <text evidence="7">Polyol metabolism; myo-inositol biosynthesis; myo-inositol from D-glucose 6-phosphate: step 2/2.</text>
</comment>
<evidence type="ECO:0000256" key="1">
    <source>
        <dbReference type="ARBA" id="ARBA00001033"/>
    </source>
</evidence>
<dbReference type="Proteomes" id="UP000751190">
    <property type="component" value="Unassembled WGS sequence"/>
</dbReference>
<dbReference type="AlphaFoldDB" id="A0A8J6CFG4"/>
<dbReference type="GO" id="GO:0006021">
    <property type="term" value="P:inositol biosynthetic process"/>
    <property type="evidence" value="ECO:0007669"/>
    <property type="project" value="UniProtKB-UniPathway"/>
</dbReference>
<keyword evidence="4 6" id="KW-0479">Metal-binding</keyword>
<keyword evidence="7" id="KW-0378">Hydrolase</keyword>
<name>A0A8J6CFG4_DIALT</name>
<dbReference type="PANTHER" id="PTHR20854:SF4">
    <property type="entry name" value="INOSITOL-1-MONOPHOSPHATASE-RELATED"/>
    <property type="match status" value="1"/>
</dbReference>
<feature type="chain" id="PRO_5035317978" description="Inositol-1-monophosphatase" evidence="8">
    <location>
        <begin position="22"/>
        <end position="310"/>
    </location>
</feature>
<evidence type="ECO:0000256" key="2">
    <source>
        <dbReference type="ARBA" id="ARBA00001946"/>
    </source>
</evidence>
<dbReference type="UniPathway" id="UPA00823">
    <property type="reaction ID" value="UER00788"/>
</dbReference>
<proteinExistence type="inferred from homology"/>
<evidence type="ECO:0000313" key="10">
    <source>
        <dbReference type="Proteomes" id="UP000751190"/>
    </source>
</evidence>
<dbReference type="SUPFAM" id="SSF56655">
    <property type="entry name" value="Carbohydrate phosphatase"/>
    <property type="match status" value="1"/>
</dbReference>
<evidence type="ECO:0000256" key="4">
    <source>
        <dbReference type="ARBA" id="ARBA00022723"/>
    </source>
</evidence>
<dbReference type="EC" id="3.1.3.25" evidence="7"/>
<dbReference type="InterPro" id="IPR000760">
    <property type="entry name" value="Inositol_monophosphatase-like"/>
</dbReference>
<dbReference type="Gene3D" id="3.40.190.80">
    <property type="match status" value="1"/>
</dbReference>
<dbReference type="PRINTS" id="PR00377">
    <property type="entry name" value="IMPHPHTASES"/>
</dbReference>
<evidence type="ECO:0000256" key="7">
    <source>
        <dbReference type="RuleBase" id="RU364068"/>
    </source>
</evidence>
<accession>A0A8J6CFG4</accession>
<dbReference type="CDD" id="cd01639">
    <property type="entry name" value="IMPase"/>
    <property type="match status" value="1"/>
</dbReference>
<feature type="binding site" evidence="6">
    <location>
        <position position="90"/>
    </location>
    <ligand>
        <name>Mg(2+)</name>
        <dbReference type="ChEBI" id="CHEBI:18420"/>
        <label>2</label>
    </ligand>
</feature>
<dbReference type="GO" id="GO:0046854">
    <property type="term" value="P:phosphatidylinositol phosphate biosynthetic process"/>
    <property type="evidence" value="ECO:0007669"/>
    <property type="project" value="InterPro"/>
</dbReference>
<evidence type="ECO:0000313" key="9">
    <source>
        <dbReference type="EMBL" id="KAG8470679.1"/>
    </source>
</evidence>
<dbReference type="Pfam" id="PF00459">
    <property type="entry name" value="Inositol_P"/>
    <property type="match status" value="1"/>
</dbReference>
<feature type="binding site" evidence="6">
    <location>
        <position position="253"/>
    </location>
    <ligand>
        <name>Mg(2+)</name>
        <dbReference type="ChEBI" id="CHEBI:18420"/>
        <label>1</label>
        <note>catalytic</note>
    </ligand>
</feature>
<keyword evidence="8" id="KW-0732">Signal</keyword>
<dbReference type="PROSITE" id="PS00630">
    <property type="entry name" value="IMP_2"/>
    <property type="match status" value="1"/>
</dbReference>
<organism evidence="9 10">
    <name type="scientific">Diacronema lutheri</name>
    <name type="common">Unicellular marine alga</name>
    <name type="synonym">Monochrysis lutheri</name>
    <dbReference type="NCBI Taxonomy" id="2081491"/>
    <lineage>
        <taxon>Eukaryota</taxon>
        <taxon>Haptista</taxon>
        <taxon>Haptophyta</taxon>
        <taxon>Pavlovophyceae</taxon>
        <taxon>Pavlovales</taxon>
        <taxon>Pavlovaceae</taxon>
        <taxon>Diacronema</taxon>
    </lineage>
</organism>
<sequence>MARDVALALALLVASAGVAHGMATDLSQVLRVAVEAGRASSATVRAKLGAEVLKTKASRGDLLTAVDSEVQTIIEQHVARAFPTHAFLGEESVPAGAKASSDAIAAALSVSASDWLWICDPIDGTTNFVQSLPLVGISIGVARRRDDADRSWELACGVIVDPFRDEVFSALVGQGATLNEQPIRVGDEPLADAVVATGFAPNEASLRPMMRGLQAVGGRARTVRMLGSAAIMLAWVGCGRLSAYFEADLNAWDTAAGALIVREAGGRVTALDGSPHTIATRPLLASNAAAHAELQHVLETANVLGLDDVV</sequence>
<dbReference type="GO" id="GO:0007165">
    <property type="term" value="P:signal transduction"/>
    <property type="evidence" value="ECO:0007669"/>
    <property type="project" value="TreeGrafter"/>
</dbReference>
<comment type="cofactor">
    <cofactor evidence="2 6 7">
        <name>Mg(2+)</name>
        <dbReference type="ChEBI" id="CHEBI:18420"/>
    </cofactor>
</comment>
<dbReference type="OrthoDB" id="10254945at2759"/>
<protein>
    <recommendedName>
        <fullName evidence="7">Inositol-1-monophosphatase</fullName>
        <ecNumber evidence="7">3.1.3.25</ecNumber>
    </recommendedName>
</protein>
<dbReference type="GO" id="GO:0008934">
    <property type="term" value="F:inositol monophosphate 1-phosphatase activity"/>
    <property type="evidence" value="ECO:0007669"/>
    <property type="project" value="InterPro"/>
</dbReference>
<reference evidence="9" key="1">
    <citation type="submission" date="2021-05" db="EMBL/GenBank/DDBJ databases">
        <title>The genome of the haptophyte Pavlova lutheri (Diacronema luteri, Pavlovales) - a model for lipid biosynthesis in eukaryotic algae.</title>
        <authorList>
            <person name="Hulatt C.J."/>
            <person name="Posewitz M.C."/>
        </authorList>
    </citation>
    <scope>NUCLEOTIDE SEQUENCE</scope>
    <source>
        <strain evidence="9">NIVA-4/92</strain>
    </source>
</reference>
<comment type="catalytic activity">
    <reaction evidence="1 7">
        <text>a myo-inositol phosphate + H2O = myo-inositol + phosphate</text>
        <dbReference type="Rhea" id="RHEA:24056"/>
        <dbReference type="ChEBI" id="CHEBI:15377"/>
        <dbReference type="ChEBI" id="CHEBI:17268"/>
        <dbReference type="ChEBI" id="CHEBI:43474"/>
        <dbReference type="ChEBI" id="CHEBI:84139"/>
        <dbReference type="EC" id="3.1.3.25"/>
    </reaction>
</comment>
<dbReference type="GO" id="GO:0046872">
    <property type="term" value="F:metal ion binding"/>
    <property type="evidence" value="ECO:0007669"/>
    <property type="project" value="UniProtKB-KW"/>
</dbReference>
<comment type="caution">
    <text evidence="9">The sequence shown here is derived from an EMBL/GenBank/DDBJ whole genome shotgun (WGS) entry which is preliminary data.</text>
</comment>
<feature type="binding site" evidence="6">
    <location>
        <position position="120"/>
    </location>
    <ligand>
        <name>Mg(2+)</name>
        <dbReference type="ChEBI" id="CHEBI:18420"/>
        <label>1</label>
        <note>catalytic</note>
    </ligand>
</feature>
<evidence type="ECO:0000256" key="3">
    <source>
        <dbReference type="ARBA" id="ARBA00009759"/>
    </source>
</evidence>
<evidence type="ECO:0000256" key="8">
    <source>
        <dbReference type="SAM" id="SignalP"/>
    </source>
</evidence>
<keyword evidence="10" id="KW-1185">Reference proteome</keyword>
<feature type="signal peptide" evidence="8">
    <location>
        <begin position="1"/>
        <end position="21"/>
    </location>
</feature>
<gene>
    <name evidence="9" type="ORF">KFE25_009100</name>
</gene>